<dbReference type="EMBL" id="KB030670">
    <property type="protein sequence ID" value="ELK11708.1"/>
    <property type="molecule type" value="Genomic_DNA"/>
</dbReference>
<proteinExistence type="predicted"/>
<feature type="region of interest" description="Disordered" evidence="1">
    <location>
        <begin position="1"/>
        <end position="24"/>
    </location>
</feature>
<accession>L5KM97</accession>
<dbReference type="Proteomes" id="UP000010552">
    <property type="component" value="Unassembled WGS sequence"/>
</dbReference>
<organism evidence="2 3">
    <name type="scientific">Pteropus alecto</name>
    <name type="common">Black flying fox</name>
    <dbReference type="NCBI Taxonomy" id="9402"/>
    <lineage>
        <taxon>Eukaryota</taxon>
        <taxon>Metazoa</taxon>
        <taxon>Chordata</taxon>
        <taxon>Craniata</taxon>
        <taxon>Vertebrata</taxon>
        <taxon>Euteleostomi</taxon>
        <taxon>Mammalia</taxon>
        <taxon>Eutheria</taxon>
        <taxon>Laurasiatheria</taxon>
        <taxon>Chiroptera</taxon>
        <taxon>Yinpterochiroptera</taxon>
        <taxon>Pteropodoidea</taxon>
        <taxon>Pteropodidae</taxon>
        <taxon>Pteropodinae</taxon>
        <taxon>Pteropus</taxon>
    </lineage>
</organism>
<evidence type="ECO:0000256" key="1">
    <source>
        <dbReference type="SAM" id="MobiDB-lite"/>
    </source>
</evidence>
<evidence type="ECO:0000313" key="2">
    <source>
        <dbReference type="EMBL" id="ELK11708.1"/>
    </source>
</evidence>
<protein>
    <submittedName>
        <fullName evidence="2">Uncharacterized protein</fullName>
    </submittedName>
</protein>
<dbReference type="InParanoid" id="L5KM97"/>
<keyword evidence="3" id="KW-1185">Reference proteome</keyword>
<reference evidence="3" key="1">
    <citation type="journal article" date="2013" name="Science">
        <title>Comparative analysis of bat genomes provides insight into the evolution of flight and immunity.</title>
        <authorList>
            <person name="Zhang G."/>
            <person name="Cowled C."/>
            <person name="Shi Z."/>
            <person name="Huang Z."/>
            <person name="Bishop-Lilly K.A."/>
            <person name="Fang X."/>
            <person name="Wynne J.W."/>
            <person name="Xiong Z."/>
            <person name="Baker M.L."/>
            <person name="Zhao W."/>
            <person name="Tachedjian M."/>
            <person name="Zhu Y."/>
            <person name="Zhou P."/>
            <person name="Jiang X."/>
            <person name="Ng J."/>
            <person name="Yang L."/>
            <person name="Wu L."/>
            <person name="Xiao J."/>
            <person name="Feng Y."/>
            <person name="Chen Y."/>
            <person name="Sun X."/>
            <person name="Zhang Y."/>
            <person name="Marsh G.A."/>
            <person name="Crameri G."/>
            <person name="Broder C.C."/>
            <person name="Frey K.G."/>
            <person name="Wang L.F."/>
            <person name="Wang J."/>
        </authorList>
    </citation>
    <scope>NUCLEOTIDE SEQUENCE [LARGE SCALE GENOMIC DNA]</scope>
</reference>
<evidence type="ECO:0000313" key="3">
    <source>
        <dbReference type="Proteomes" id="UP000010552"/>
    </source>
</evidence>
<feature type="compositionally biased region" description="Basic and acidic residues" evidence="1">
    <location>
        <begin position="1"/>
        <end position="12"/>
    </location>
</feature>
<name>L5KM97_PTEAL</name>
<gene>
    <name evidence="2" type="ORF">PAL_GLEAN10010449</name>
</gene>
<sequence>MDSCPLREETRRPPGSAGRSAHRPADALPALLSLSRVYFVDQLGAASSAKPSRSPQAASISSSPGACCDFDVPLGVPSSVSLSDLE</sequence>
<dbReference type="AlphaFoldDB" id="L5KM97"/>